<dbReference type="GO" id="GO:0005886">
    <property type="term" value="C:plasma membrane"/>
    <property type="evidence" value="ECO:0007669"/>
    <property type="project" value="UniProtKB-SubCell"/>
</dbReference>
<dbReference type="GO" id="GO:0046872">
    <property type="term" value="F:metal ion binding"/>
    <property type="evidence" value="ECO:0007669"/>
    <property type="project" value="UniProtKB-KW"/>
</dbReference>
<evidence type="ECO:0000256" key="9">
    <source>
        <dbReference type="ARBA" id="ARBA00022833"/>
    </source>
</evidence>
<proteinExistence type="inferred from homology"/>
<evidence type="ECO:0000256" key="10">
    <source>
        <dbReference type="ARBA" id="ARBA00022989"/>
    </source>
</evidence>
<keyword evidence="8" id="KW-0378">Hydrolase</keyword>
<dbReference type="PANTHER" id="PTHR35864:SF1">
    <property type="entry name" value="ZINC METALLOPROTEASE YWHC-RELATED"/>
    <property type="match status" value="1"/>
</dbReference>
<evidence type="ECO:0000256" key="4">
    <source>
        <dbReference type="ARBA" id="ARBA00022475"/>
    </source>
</evidence>
<dbReference type="GO" id="GO:0008237">
    <property type="term" value="F:metallopeptidase activity"/>
    <property type="evidence" value="ECO:0007669"/>
    <property type="project" value="UniProtKB-KW"/>
</dbReference>
<evidence type="ECO:0000256" key="3">
    <source>
        <dbReference type="ARBA" id="ARBA00007931"/>
    </source>
</evidence>
<accession>A0A382TB81</accession>
<feature type="transmembrane region" description="Helical" evidence="13">
    <location>
        <begin position="90"/>
        <end position="108"/>
    </location>
</feature>
<evidence type="ECO:0000256" key="13">
    <source>
        <dbReference type="SAM" id="Phobius"/>
    </source>
</evidence>
<gene>
    <name evidence="14" type="ORF">METZ01_LOCUS372160</name>
</gene>
<keyword evidence="7" id="KW-0479">Metal-binding</keyword>
<reference evidence="14" key="1">
    <citation type="submission" date="2018-05" db="EMBL/GenBank/DDBJ databases">
        <authorList>
            <person name="Lanie J.A."/>
            <person name="Ng W.-L."/>
            <person name="Kazmierczak K.M."/>
            <person name="Andrzejewski T.M."/>
            <person name="Davidsen T.M."/>
            <person name="Wayne K.J."/>
            <person name="Tettelin H."/>
            <person name="Glass J.I."/>
            <person name="Rusch D."/>
            <person name="Podicherti R."/>
            <person name="Tsui H.-C.T."/>
            <person name="Winkler M.E."/>
        </authorList>
    </citation>
    <scope>NUCLEOTIDE SEQUENCE</scope>
</reference>
<evidence type="ECO:0000256" key="11">
    <source>
        <dbReference type="ARBA" id="ARBA00023049"/>
    </source>
</evidence>
<dbReference type="CDD" id="cd06158">
    <property type="entry name" value="S2P-M50_like_1"/>
    <property type="match status" value="1"/>
</dbReference>
<sequence length="109" mass="11789">MEAIILVVVLILSVVVHEVAHAWQARREGDDTADELGRITLNPVRHIDPIGSIILPGILAWQGGIIFGWAKPVPVNPLNYREYVAGDIRVSMAGIVSNLILAALATLAY</sequence>
<protein>
    <recommendedName>
        <fullName evidence="15">Peptidase M50 domain-containing protein</fullName>
    </recommendedName>
</protein>
<evidence type="ECO:0008006" key="15">
    <source>
        <dbReference type="Google" id="ProtNLM"/>
    </source>
</evidence>
<keyword evidence="5" id="KW-0645">Protease</keyword>
<evidence type="ECO:0000256" key="1">
    <source>
        <dbReference type="ARBA" id="ARBA00001947"/>
    </source>
</evidence>
<keyword evidence="11" id="KW-0482">Metalloprotease</keyword>
<dbReference type="InterPro" id="IPR044537">
    <property type="entry name" value="Rip2-like"/>
</dbReference>
<keyword evidence="10 13" id="KW-1133">Transmembrane helix</keyword>
<dbReference type="AlphaFoldDB" id="A0A382TB81"/>
<organism evidence="14">
    <name type="scientific">marine metagenome</name>
    <dbReference type="NCBI Taxonomy" id="408172"/>
    <lineage>
        <taxon>unclassified sequences</taxon>
        <taxon>metagenomes</taxon>
        <taxon>ecological metagenomes</taxon>
    </lineage>
</organism>
<evidence type="ECO:0000256" key="2">
    <source>
        <dbReference type="ARBA" id="ARBA00004651"/>
    </source>
</evidence>
<feature type="non-terminal residue" evidence="14">
    <location>
        <position position="109"/>
    </location>
</feature>
<keyword evidence="12 13" id="KW-0472">Membrane</keyword>
<evidence type="ECO:0000256" key="7">
    <source>
        <dbReference type="ARBA" id="ARBA00022723"/>
    </source>
</evidence>
<evidence type="ECO:0000256" key="8">
    <source>
        <dbReference type="ARBA" id="ARBA00022801"/>
    </source>
</evidence>
<name>A0A382TB81_9ZZZZ</name>
<comment type="cofactor">
    <cofactor evidence="1">
        <name>Zn(2+)</name>
        <dbReference type="ChEBI" id="CHEBI:29105"/>
    </cofactor>
</comment>
<keyword evidence="4" id="KW-1003">Cell membrane</keyword>
<dbReference type="InterPro" id="IPR052348">
    <property type="entry name" value="Metallopeptidase_M50B"/>
</dbReference>
<dbReference type="GO" id="GO:0006508">
    <property type="term" value="P:proteolysis"/>
    <property type="evidence" value="ECO:0007669"/>
    <property type="project" value="UniProtKB-KW"/>
</dbReference>
<dbReference type="PANTHER" id="PTHR35864">
    <property type="entry name" value="ZINC METALLOPROTEASE MJ0611-RELATED"/>
    <property type="match status" value="1"/>
</dbReference>
<keyword evidence="6 13" id="KW-0812">Transmembrane</keyword>
<evidence type="ECO:0000256" key="6">
    <source>
        <dbReference type="ARBA" id="ARBA00022692"/>
    </source>
</evidence>
<keyword evidence="9" id="KW-0862">Zinc</keyword>
<comment type="similarity">
    <text evidence="3">Belongs to the peptidase M50B family.</text>
</comment>
<dbReference type="EMBL" id="UINC01135267">
    <property type="protein sequence ID" value="SVD19306.1"/>
    <property type="molecule type" value="Genomic_DNA"/>
</dbReference>
<comment type="subcellular location">
    <subcellularLocation>
        <location evidence="2">Cell membrane</location>
        <topology evidence="2">Multi-pass membrane protein</topology>
    </subcellularLocation>
</comment>
<feature type="transmembrane region" description="Helical" evidence="13">
    <location>
        <begin position="50"/>
        <end position="70"/>
    </location>
</feature>
<evidence type="ECO:0000313" key="14">
    <source>
        <dbReference type="EMBL" id="SVD19306.1"/>
    </source>
</evidence>
<evidence type="ECO:0000256" key="12">
    <source>
        <dbReference type="ARBA" id="ARBA00023136"/>
    </source>
</evidence>
<evidence type="ECO:0000256" key="5">
    <source>
        <dbReference type="ARBA" id="ARBA00022670"/>
    </source>
</evidence>